<dbReference type="GO" id="GO:0140673">
    <property type="term" value="P:transcription elongation-coupled chromatin remodeling"/>
    <property type="evidence" value="ECO:0007669"/>
    <property type="project" value="InterPro"/>
</dbReference>
<dbReference type="Proteomes" id="UP000092716">
    <property type="component" value="Chromosome 13"/>
</dbReference>
<feature type="region of interest" description="Disordered" evidence="1">
    <location>
        <begin position="1442"/>
        <end position="1563"/>
    </location>
</feature>
<feature type="domain" description="Spt6 acidic N-terminal" evidence="2">
    <location>
        <begin position="260"/>
        <end position="325"/>
    </location>
</feature>
<evidence type="ECO:0000259" key="3">
    <source>
        <dbReference type="Pfam" id="PF14633"/>
    </source>
</evidence>
<dbReference type="Gene3D" id="1.10.10.2740">
    <property type="entry name" value="Spt6, Death-like domain"/>
    <property type="match status" value="1"/>
</dbReference>
<keyword evidence="6" id="KW-1185">Reference proteome</keyword>
<dbReference type="InterPro" id="IPR032706">
    <property type="entry name" value="Spt6_HHH"/>
</dbReference>
<evidence type="ECO:0000259" key="4">
    <source>
        <dbReference type="Pfam" id="PF14635"/>
    </source>
</evidence>
<dbReference type="InterPro" id="IPR037027">
    <property type="entry name" value="YqgF/RNaseH-like_dom_sf"/>
</dbReference>
<dbReference type="GO" id="GO:0008023">
    <property type="term" value="C:transcription elongation factor complex"/>
    <property type="evidence" value="ECO:0007669"/>
    <property type="project" value="TreeGrafter"/>
</dbReference>
<dbReference type="OrthoDB" id="343921at2759"/>
<protein>
    <recommendedName>
        <fullName evidence="7">Transcription elongation factor Spt6 helix-hairpin-helix motif domain-containing protein</fullName>
    </recommendedName>
</protein>
<organism evidence="5 6">
    <name type="scientific">Plasmodium coatneyi</name>
    <dbReference type="NCBI Taxonomy" id="208452"/>
    <lineage>
        <taxon>Eukaryota</taxon>
        <taxon>Sar</taxon>
        <taxon>Alveolata</taxon>
        <taxon>Apicomplexa</taxon>
        <taxon>Aconoidasida</taxon>
        <taxon>Haemosporida</taxon>
        <taxon>Plasmodiidae</taxon>
        <taxon>Plasmodium</taxon>
    </lineage>
</organism>
<feature type="region of interest" description="Disordered" evidence="1">
    <location>
        <begin position="657"/>
        <end position="679"/>
    </location>
</feature>
<feature type="compositionally biased region" description="Acidic residues" evidence="1">
    <location>
        <begin position="1"/>
        <end position="13"/>
    </location>
</feature>
<evidence type="ECO:0000313" key="5">
    <source>
        <dbReference type="EMBL" id="ANQ10537.1"/>
    </source>
</evidence>
<reference evidence="6" key="1">
    <citation type="submission" date="2016-06" db="EMBL/GenBank/DDBJ databases">
        <title>First high quality genome sequence of Plasmodium coatneyi using continuous long reads from single molecule, real-time sequencing.</title>
        <authorList>
            <person name="Chien J.-T."/>
            <person name="Pakala S.B."/>
            <person name="Geraldo J.A."/>
            <person name="Lapp S.A."/>
            <person name="Barnwell J.W."/>
            <person name="Kissinger J.C."/>
            <person name="Galinski M.R."/>
            <person name="Humphrey J.C."/>
        </authorList>
    </citation>
    <scope>NUCLEOTIDE SEQUENCE [LARGE SCALE GENOMIC DNA]</scope>
    <source>
        <strain evidence="6">Hackeri</strain>
    </source>
</reference>
<dbReference type="VEuPathDB" id="PlasmoDB:PCOAH_00050710"/>
<feature type="compositionally biased region" description="Acidic residues" evidence="1">
    <location>
        <begin position="390"/>
        <end position="413"/>
    </location>
</feature>
<dbReference type="Gene3D" id="3.30.505.10">
    <property type="entry name" value="SH2 domain"/>
    <property type="match status" value="1"/>
</dbReference>
<dbReference type="InterPro" id="IPR028083">
    <property type="entry name" value="Spt6_acidic_N_dom"/>
</dbReference>
<dbReference type="InterPro" id="IPR017072">
    <property type="entry name" value="TF_Spt6"/>
</dbReference>
<feature type="compositionally biased region" description="Basic and acidic residues" evidence="1">
    <location>
        <begin position="133"/>
        <end position="159"/>
    </location>
</feature>
<feature type="compositionally biased region" description="Acidic residues" evidence="1">
    <location>
        <begin position="534"/>
        <end position="590"/>
    </location>
</feature>
<dbReference type="GeneID" id="30911805"/>
<dbReference type="RefSeq" id="XP_019917232.1">
    <property type="nucleotide sequence ID" value="XM_020061853.1"/>
</dbReference>
<evidence type="ECO:0000259" key="2">
    <source>
        <dbReference type="Pfam" id="PF14632"/>
    </source>
</evidence>
<gene>
    <name evidence="5" type="ORF">PCOAH_00050710</name>
</gene>
<evidence type="ECO:0000313" key="6">
    <source>
        <dbReference type="Proteomes" id="UP000092716"/>
    </source>
</evidence>
<dbReference type="Gene3D" id="3.30.420.140">
    <property type="entry name" value="YqgF/RNase H-like domain"/>
    <property type="match status" value="1"/>
</dbReference>
<dbReference type="Gene3D" id="1.10.150.850">
    <property type="entry name" value="Spt6, helix-hairpin-helix domain"/>
    <property type="match status" value="1"/>
</dbReference>
<evidence type="ECO:0000256" key="1">
    <source>
        <dbReference type="SAM" id="MobiDB-lite"/>
    </source>
</evidence>
<feature type="compositionally biased region" description="Basic and acidic residues" evidence="1">
    <location>
        <begin position="591"/>
        <end position="601"/>
    </location>
</feature>
<evidence type="ECO:0008006" key="7">
    <source>
        <dbReference type="Google" id="ProtNLM"/>
    </source>
</evidence>
<dbReference type="InterPro" id="IPR023323">
    <property type="entry name" value="Tex-like_dom_sf"/>
</dbReference>
<feature type="compositionally biased region" description="Basic and acidic residues" evidence="1">
    <location>
        <begin position="71"/>
        <end position="82"/>
    </location>
</feature>
<accession>A0A1B1E6D4</accession>
<dbReference type="InterPro" id="IPR036860">
    <property type="entry name" value="SH2_dom_sf"/>
</dbReference>
<feature type="compositionally biased region" description="Basic and acidic residues" evidence="1">
    <location>
        <begin position="172"/>
        <end position="186"/>
    </location>
</feature>
<feature type="compositionally biased region" description="Basic residues" evidence="1">
    <location>
        <begin position="506"/>
        <end position="516"/>
    </location>
</feature>
<feature type="domain" description="Spt6 SH2" evidence="3">
    <location>
        <begin position="2227"/>
        <end position="2392"/>
    </location>
</feature>
<dbReference type="InterPro" id="IPR042066">
    <property type="entry name" value="Spt6_death-like"/>
</dbReference>
<feature type="compositionally biased region" description="Basic residues" evidence="1">
    <location>
        <begin position="83"/>
        <end position="98"/>
    </location>
</feature>
<feature type="compositionally biased region" description="Acidic residues" evidence="1">
    <location>
        <begin position="40"/>
        <end position="50"/>
    </location>
</feature>
<dbReference type="GO" id="GO:0034728">
    <property type="term" value="P:nucleosome organization"/>
    <property type="evidence" value="ECO:0007669"/>
    <property type="project" value="TreeGrafter"/>
</dbReference>
<dbReference type="Gene3D" id="1.10.3500.10">
    <property type="entry name" value="Tex N-terminal region-like"/>
    <property type="match status" value="1"/>
</dbReference>
<sequence>MAEDETEPVEDVDPSNLKRKSDGFLFRNFKRLKQKLQGNEGEEEESENEQPGEPQNEQSGESQNEQSDELPEQHADPEENLSHRVHTSKKIKHNKKSKKIIDEDYGSDKEEAEGVGKEGSNEPTGNSRKKPKIVNDHQGKSPAKEATTKKDSVKTKADLKGANLNGNDVEEEVKKSNMGEKEKGGEDVVDAEDDEEENEEVDNEADNEDDNEDDNEADNDDEEEDDDEEDDEEEDEMKGFIVDSEEEDEEEDESDDDEMDDDEEEEEEEDEEGKKKKKKKKKNYDYFENKSLDEEDLELIAENTGMQVVRNEKDTKHRRLKKIKDLQGADDDDDDDGDDDGNLFAITAKSDDKSENKLDRLRDKDYFIDDSETPQKKQKADQKDSLFNYDDNESDDGENAGDDEEEEEEEEEGYPIASDNIYKADSYIHEIISQTFGDVNTVLDIINVSPAKKKKKYDYENDEDDDDEEEDDDYDDHAVGYRGGHGGDDLFSGDMLLDDEEDERSRRIKKKKKKKSVSFFDQINEEMKKKELGEDSDYEVDDDNDDEEGDAEEDEEEEEESDDAEETDEEDGESDDSVDDSADEEDELDSDREIYEREFKQVCDEEYNKFEEYEEYDDFDDFDDLPYYEDTIRKKDKYGGGKSEKVKRKKVLSILDESDKGEDDTDDDNGEENKTAVEENQIDLFGEEDVAEWKKIAEPDERLNQLLTKRDDQIRYSDIPERFYSVYKKRKNKLTKKLLLIESKWIILKLKEKYPNYFTVKNMEKMIEQFYDKTYNHIKVQEFLSDNFLLKKCILTLTLLIKYRNEIPFIFFHKFYLVSPPFNLNILWDIYELDKLWYKTFAKMNRLRSRLKLLSSSYRVHSNVFDILDKNNDLYYEDINIYYFYLKNDLFRGMKMEENAMGEHSSILCITNQGEGNDPIEGDNMTGKNEDLSVTITTVDPGNEKKNIHPEGAGDDLFGEKLLEENSSNKNEAKKKETKKNDESKLYNEKSIPGMLFLEYVRKNKFNIWDDYLLTTEEFYENIAYVYDLIKDETIWPADYPDDEEKHHQYDDYKYGDSKSNRYSKHEADTHHGKTKDNTTEQLTTFTYNCSKIKHMVTNVPEIYGNDVNNPTQMEEWCKSFFPREISNNKEIFKTLICYYAKLLASHPCVKYIFRFFFLKYASLTTVSTSQGEVHIDVSSPDYFSFRLFRFPVHHLLCGEYSKGGSTSFSGSTEVPDNGKPYRTSHDPCYVHNYNVNFFNTELDEGEVSMDLKKRELENYYNKHKYKHIYLEILKNRDNKLVNLIIHPILPNETAYFEKEKSKLSKAESMDNEWINNLLKQLSYAYCYNDLEDTNLFVHVQKKILNNFLCVELLPLFKKNLENMLLASAQNWLMVYIHQSFYLTLNVKPIKIYKNSEEEKAMLRNDRSGREEDNYSSDYKSGDSYTRYDDLESRHLRHGGKKKYYSDESYRSSSDDYGDDGKRTRRIRKEEKKSKKRESKWDESDDITTAEVKETQKGNRKGGTNWDVSADQSADQSGDPNWDLNTEQATKHKSGKRSNKSDLFDSSHSNETDEEYKSDGTMKEKESGYMKHLSYDDNYSDKSGKSYISNKQDEEKKKQQILKSIKKNHNVFEVVSIICEPINYGIRLHIMACDIYGDIIEYIYLDNLYLDIAKKDKMPIEQEKIAKDINIFSNFLRKIKPDVIAIGVRDVYSYLVYSYVLNFFSGGMHNTGEDAHPYGVGSSAHHMSRPHLTGNHGKCVVIPENLYIPSIVTNSLKYSADLTSKYSREALLCLSLCRFVQNPLCVVISLFEEENKNMLNICLHDLQKYICSYKLEALFQRIILDVVNKTGCDINFLKKKKKHLGVMLSYVAGLGLRKREELIKLLHNRNLSTREDLLTLSSNRNLIGKCIYRNCSSFIRIIGHADEYVEALDNTRIHPLNCYDIIQDLFKNVIDTKKNNFLKSTYDIVNYIIDKKKLIKNMEIKEYSRRFYDDKKIYIYPYLKFIQTELLHPYKDYRYNYEKKKEEELFYLIINEKKENLAIGSEVVCKMDFINKNSNYIKITILPYNIRGIITDSKEFLRQLRKYYIERMNLINSNLENINTSHNKGHHHYGNSNNLKDTEYINNSVLGELIKGRISSISYNLYNRFETNFHVVVTDENIRKIKNQTFMHNLKWPLRYDYLSPLVEFDINYDTNTFIQNHFRKLNDNEDFEDVDEEDEEDEGQTDQHTSEQPHQDGHMTNRNSRQQKLKIKIKNKNKYYQNKKLINHPHFKLWNYHEVHAYLKQTNIQIGESIIYPSNELNKLYLHIKTSDDPFIIAKFTVYEKNIQHASNSGSAALHKHLQGIQQVYLINNEQFHSIDQIISHFCDKLKNNLFELYNHPKCKRRKEWEEIRKELSQESLLKPEHIVWALIPPIPFPPKKNANENDNKNPTPDFNPLRFTLMVVPPHNHHQQLYANYNNDLHPKDHIVLQDSIYVDHKSFKLWTRVERNFKNLITWWKEKGYWNRQNERQEYMNEKKRKMEEYRRLRGGRP</sequence>
<dbReference type="InterPro" id="IPR035420">
    <property type="entry name" value="Spt6_SH2"/>
</dbReference>
<dbReference type="Pfam" id="PF14633">
    <property type="entry name" value="SH2_2"/>
    <property type="match status" value="1"/>
</dbReference>
<dbReference type="KEGG" id="pcot:PCOAH_00050710"/>
<feature type="compositionally biased region" description="Basic and acidic residues" evidence="1">
    <location>
        <begin position="1401"/>
        <end position="1413"/>
    </location>
</feature>
<dbReference type="Pfam" id="PF14632">
    <property type="entry name" value="SPT6_acidic"/>
    <property type="match status" value="1"/>
</dbReference>
<feature type="compositionally biased region" description="Basic and acidic residues" evidence="1">
    <location>
        <begin position="99"/>
        <end position="120"/>
    </location>
</feature>
<feature type="region of interest" description="Disordered" evidence="1">
    <location>
        <begin position="1"/>
        <end position="281"/>
    </location>
</feature>
<feature type="compositionally biased region" description="Acidic residues" evidence="1">
    <location>
        <begin position="243"/>
        <end position="271"/>
    </location>
</feature>
<feature type="compositionally biased region" description="Acidic residues" evidence="1">
    <location>
        <begin position="659"/>
        <end position="670"/>
    </location>
</feature>
<dbReference type="GO" id="GO:0031491">
    <property type="term" value="F:nucleosome binding"/>
    <property type="evidence" value="ECO:0007669"/>
    <property type="project" value="TreeGrafter"/>
</dbReference>
<feature type="compositionally biased region" description="Basic and acidic residues" evidence="1">
    <location>
        <begin position="1539"/>
        <end position="1563"/>
    </location>
</feature>
<dbReference type="PANTHER" id="PTHR10145">
    <property type="entry name" value="TRANSCRIPTION ELONGATION FACTOR SPT6"/>
    <property type="match status" value="1"/>
</dbReference>
<feature type="domain" description="Transcription elongation factor Spt6 helix-hairpin-helix motif" evidence="4">
    <location>
        <begin position="1797"/>
        <end position="1901"/>
    </location>
</feature>
<feature type="compositionally biased region" description="Low complexity" evidence="1">
    <location>
        <begin position="51"/>
        <end position="65"/>
    </location>
</feature>
<feature type="compositionally biased region" description="Polar residues" evidence="1">
    <location>
        <begin position="1506"/>
        <end position="1528"/>
    </location>
</feature>
<dbReference type="Pfam" id="PF14635">
    <property type="entry name" value="HHH_7"/>
    <property type="match status" value="1"/>
</dbReference>
<name>A0A1B1E6D4_9APIC</name>
<feature type="region of interest" description="Disordered" evidence="1">
    <location>
        <begin position="451"/>
        <end position="601"/>
    </location>
</feature>
<dbReference type="EMBL" id="CP016251">
    <property type="protein sequence ID" value="ANQ10537.1"/>
    <property type="molecule type" value="Genomic_DNA"/>
</dbReference>
<feature type="region of interest" description="Disordered" evidence="1">
    <location>
        <begin position="1401"/>
        <end position="1421"/>
    </location>
</feature>
<feature type="compositionally biased region" description="Acidic residues" evidence="1">
    <location>
        <begin position="187"/>
        <end position="236"/>
    </location>
</feature>
<feature type="compositionally biased region" description="Basic and acidic residues" evidence="1">
    <location>
        <begin position="1444"/>
        <end position="1473"/>
    </location>
</feature>
<feature type="compositionally biased region" description="Basic and acidic residues" evidence="1">
    <location>
        <begin position="349"/>
        <end position="384"/>
    </location>
</feature>
<dbReference type="PANTHER" id="PTHR10145:SF6">
    <property type="entry name" value="TRANSCRIPTION ELONGATION FACTOR SPT6"/>
    <property type="match status" value="1"/>
</dbReference>
<feature type="compositionally biased region" description="Basic and acidic residues" evidence="1">
    <location>
        <begin position="2209"/>
        <end position="2220"/>
    </location>
</feature>
<feature type="compositionally biased region" description="Acidic residues" evidence="1">
    <location>
        <begin position="328"/>
        <end position="341"/>
    </location>
</feature>
<feature type="compositionally biased region" description="Acidic residues" evidence="1">
    <location>
        <begin position="2192"/>
        <end position="2205"/>
    </location>
</feature>
<feature type="compositionally biased region" description="Acidic residues" evidence="1">
    <location>
        <begin position="460"/>
        <end position="475"/>
    </location>
</feature>
<proteinExistence type="predicted"/>
<feature type="region of interest" description="Disordered" evidence="1">
    <location>
        <begin position="310"/>
        <end position="419"/>
    </location>
</feature>
<feature type="region of interest" description="Disordered" evidence="1">
    <location>
        <begin position="2192"/>
        <end position="2228"/>
    </location>
</feature>
<dbReference type="GO" id="GO:0042393">
    <property type="term" value="F:histone binding"/>
    <property type="evidence" value="ECO:0007669"/>
    <property type="project" value="TreeGrafter"/>
</dbReference>